<evidence type="ECO:0000313" key="3">
    <source>
        <dbReference type="Proteomes" id="UP000324222"/>
    </source>
</evidence>
<dbReference type="Proteomes" id="UP000324222">
    <property type="component" value="Unassembled WGS sequence"/>
</dbReference>
<feature type="region of interest" description="Disordered" evidence="1">
    <location>
        <begin position="1"/>
        <end position="82"/>
    </location>
</feature>
<feature type="compositionally biased region" description="Low complexity" evidence="1">
    <location>
        <begin position="43"/>
        <end position="54"/>
    </location>
</feature>
<dbReference type="AlphaFoldDB" id="A0A5B7CX72"/>
<evidence type="ECO:0000256" key="1">
    <source>
        <dbReference type="SAM" id="MobiDB-lite"/>
    </source>
</evidence>
<feature type="compositionally biased region" description="Polar residues" evidence="1">
    <location>
        <begin position="14"/>
        <end position="42"/>
    </location>
</feature>
<name>A0A5B7CX72_PORTR</name>
<protein>
    <submittedName>
        <fullName evidence="2">Uncharacterized protein</fullName>
    </submittedName>
</protein>
<gene>
    <name evidence="2" type="ORF">E2C01_006565</name>
</gene>
<accession>A0A5B7CX72</accession>
<organism evidence="2 3">
    <name type="scientific">Portunus trituberculatus</name>
    <name type="common">Swimming crab</name>
    <name type="synonym">Neptunus trituberculatus</name>
    <dbReference type="NCBI Taxonomy" id="210409"/>
    <lineage>
        <taxon>Eukaryota</taxon>
        <taxon>Metazoa</taxon>
        <taxon>Ecdysozoa</taxon>
        <taxon>Arthropoda</taxon>
        <taxon>Crustacea</taxon>
        <taxon>Multicrustacea</taxon>
        <taxon>Malacostraca</taxon>
        <taxon>Eumalacostraca</taxon>
        <taxon>Eucarida</taxon>
        <taxon>Decapoda</taxon>
        <taxon>Pleocyemata</taxon>
        <taxon>Brachyura</taxon>
        <taxon>Eubrachyura</taxon>
        <taxon>Portunoidea</taxon>
        <taxon>Portunidae</taxon>
        <taxon>Portuninae</taxon>
        <taxon>Portunus</taxon>
    </lineage>
</organism>
<comment type="caution">
    <text evidence="2">The sequence shown here is derived from an EMBL/GenBank/DDBJ whole genome shotgun (WGS) entry which is preliminary data.</text>
</comment>
<proteinExistence type="predicted"/>
<sequence>MMDDEEEDEHHHSITSTPQITTDYTTAPFQHSHTTTSPQLHFTTTAPPVTTTVTDIWGSCGRQAPPLPSLRSRHGHQSWFLT</sequence>
<evidence type="ECO:0000313" key="2">
    <source>
        <dbReference type="EMBL" id="MPC13818.1"/>
    </source>
</evidence>
<dbReference type="EMBL" id="VSRR010000308">
    <property type="protein sequence ID" value="MPC13818.1"/>
    <property type="molecule type" value="Genomic_DNA"/>
</dbReference>
<keyword evidence="3" id="KW-1185">Reference proteome</keyword>
<reference evidence="2 3" key="1">
    <citation type="submission" date="2019-05" db="EMBL/GenBank/DDBJ databases">
        <title>Another draft genome of Portunus trituberculatus and its Hox gene families provides insights of decapod evolution.</title>
        <authorList>
            <person name="Jeong J.-H."/>
            <person name="Song I."/>
            <person name="Kim S."/>
            <person name="Choi T."/>
            <person name="Kim D."/>
            <person name="Ryu S."/>
            <person name="Kim W."/>
        </authorList>
    </citation>
    <scope>NUCLEOTIDE SEQUENCE [LARGE SCALE GENOMIC DNA]</scope>
    <source>
        <tissue evidence="2">Muscle</tissue>
    </source>
</reference>